<evidence type="ECO:0000259" key="6">
    <source>
        <dbReference type="SMART" id="SM00581"/>
    </source>
</evidence>
<protein>
    <recommendedName>
        <fullName evidence="6">PSP proline-rich domain-containing protein</fullName>
    </recommendedName>
</protein>
<keyword evidence="2" id="KW-0479">Metal-binding</keyword>
<sequence>MITLGTMTDECIQENVELKTDISTQPDLNATNDNLEDGEVNDVLEITESPAITITFQDKSISNIYKDKFINFLKSFCEFNVTNDDENCLNIFRDDSVAVVDKSQNEHSKDLELARVLSETPKKKKSRKKQSENQELFVIDVTPNHSVQRTALTKYSSKYLINDNEPAVDDDENSNQKLSSLICFNCEQNHSLRDCSLPKNFKKINANRHKFQTAKKTSRYHIDDQISGQYKPGELSAELRKALRLKKNQLPCYIYQMRKLGYPPGWLEEAKYEASPLAVFDIDGNELTSTSTTKRMVGLDPDKVIGYPGFNIPLEKGFKDEYKKYDRVPPYCDKFNKDKMIEVFKQLCQAKEDNLACQDMDLDRSSEETQDECTQDMDVGNNDVSIQELEQKKNSLLEEIQRASEIVPWVEQNSEEKEMEKKITDNNGPTINIKTCDSVEKSKNIIMGNTSDINESPTVHCVKTSVHGTPIIKTSSPYNKLPSADNFMKGVGPVIEFENLPNATGKYEQMSVVLQKVRNTLKNLQNTSS</sequence>
<evidence type="ECO:0000256" key="2">
    <source>
        <dbReference type="ARBA" id="ARBA00022723"/>
    </source>
</evidence>
<comment type="subcellular location">
    <subcellularLocation>
        <location evidence="1">Nucleus</location>
    </subcellularLocation>
</comment>
<accession>A0ABD1E8G7</accession>
<dbReference type="Proteomes" id="UP001566132">
    <property type="component" value="Unassembled WGS sequence"/>
</dbReference>
<keyword evidence="3" id="KW-0863">Zinc-finger</keyword>
<dbReference type="InterPro" id="IPR006568">
    <property type="entry name" value="PSP_pro-rich"/>
</dbReference>
<dbReference type="PANTHER" id="PTHR13316">
    <property type="entry name" value="ZINC FINGER, CCHC DOMAIN CONTAINING 8"/>
    <property type="match status" value="1"/>
</dbReference>
<evidence type="ECO:0000313" key="8">
    <source>
        <dbReference type="Proteomes" id="UP001566132"/>
    </source>
</evidence>
<dbReference type="SMART" id="SM00581">
    <property type="entry name" value="PSP"/>
    <property type="match status" value="1"/>
</dbReference>
<dbReference type="GO" id="GO:0008270">
    <property type="term" value="F:zinc ion binding"/>
    <property type="evidence" value="ECO:0007669"/>
    <property type="project" value="UniProtKB-KW"/>
</dbReference>
<comment type="caution">
    <text evidence="7">The sequence shown here is derived from an EMBL/GenBank/DDBJ whole genome shotgun (WGS) entry which is preliminary data.</text>
</comment>
<dbReference type="EMBL" id="JBDJPC010000009">
    <property type="protein sequence ID" value="KAL1490956.1"/>
    <property type="molecule type" value="Genomic_DNA"/>
</dbReference>
<keyword evidence="8" id="KW-1185">Reference proteome</keyword>
<evidence type="ECO:0000313" key="7">
    <source>
        <dbReference type="EMBL" id="KAL1490956.1"/>
    </source>
</evidence>
<evidence type="ECO:0000256" key="4">
    <source>
        <dbReference type="ARBA" id="ARBA00022833"/>
    </source>
</evidence>
<dbReference type="PANTHER" id="PTHR13316:SF0">
    <property type="entry name" value="ZINC FINGER CCHC DOMAIN-CONTAINING PROTEIN 8"/>
    <property type="match status" value="1"/>
</dbReference>
<evidence type="ECO:0000256" key="5">
    <source>
        <dbReference type="ARBA" id="ARBA00023242"/>
    </source>
</evidence>
<gene>
    <name evidence="7" type="ORF">ABEB36_011625</name>
</gene>
<proteinExistence type="predicted"/>
<dbReference type="GO" id="GO:0005634">
    <property type="term" value="C:nucleus"/>
    <property type="evidence" value="ECO:0007669"/>
    <property type="project" value="UniProtKB-SubCell"/>
</dbReference>
<name>A0ABD1E8G7_HYPHA</name>
<evidence type="ECO:0000256" key="1">
    <source>
        <dbReference type="ARBA" id="ARBA00004123"/>
    </source>
</evidence>
<dbReference type="Pfam" id="PF04046">
    <property type="entry name" value="PSP"/>
    <property type="match status" value="1"/>
</dbReference>
<reference evidence="7 8" key="1">
    <citation type="submission" date="2024-05" db="EMBL/GenBank/DDBJ databases">
        <title>Genetic variation in Jamaican populations of the coffee berry borer (Hypothenemus hampei).</title>
        <authorList>
            <person name="Errbii M."/>
            <person name="Myrie A."/>
        </authorList>
    </citation>
    <scope>NUCLEOTIDE SEQUENCE [LARGE SCALE GENOMIC DNA]</scope>
    <source>
        <strain evidence="7">JA-Hopewell-2020-01-JO</strain>
        <tissue evidence="7">Whole body</tissue>
    </source>
</reference>
<dbReference type="InterPro" id="IPR052115">
    <property type="entry name" value="NEXT_complex_subunit_ZCCHC8"/>
</dbReference>
<dbReference type="AlphaFoldDB" id="A0ABD1E8G7"/>
<keyword evidence="4" id="KW-0862">Zinc</keyword>
<evidence type="ECO:0000256" key="3">
    <source>
        <dbReference type="ARBA" id="ARBA00022771"/>
    </source>
</evidence>
<organism evidence="7 8">
    <name type="scientific">Hypothenemus hampei</name>
    <name type="common">Coffee berry borer</name>
    <dbReference type="NCBI Taxonomy" id="57062"/>
    <lineage>
        <taxon>Eukaryota</taxon>
        <taxon>Metazoa</taxon>
        <taxon>Ecdysozoa</taxon>
        <taxon>Arthropoda</taxon>
        <taxon>Hexapoda</taxon>
        <taxon>Insecta</taxon>
        <taxon>Pterygota</taxon>
        <taxon>Neoptera</taxon>
        <taxon>Endopterygota</taxon>
        <taxon>Coleoptera</taxon>
        <taxon>Polyphaga</taxon>
        <taxon>Cucujiformia</taxon>
        <taxon>Curculionidae</taxon>
        <taxon>Scolytinae</taxon>
        <taxon>Hypothenemus</taxon>
    </lineage>
</organism>
<feature type="domain" description="PSP proline-rich" evidence="6">
    <location>
        <begin position="227"/>
        <end position="279"/>
    </location>
</feature>
<keyword evidence="5" id="KW-0539">Nucleus</keyword>